<sequence>MCKQGNYKYYHAEAYANEILKDKPEPIKNNDYLNNLYASLQGQKRKTLKIAHISDPHIDYRYTVGADQKCNNYLCCQPDDGFPSELDRQAKPWGSYLCDLPPQTFKLMLEYIKNEIKPDIIVWTGDNAAHQIWSNTPQEVIDSTNNITKMIRDEFDQTQVTVLPINGNHDYWPANNQDLSTANSSIFLEEFSKSWKDAGWLTDEEIAVFTQQGYYSKPLTLKDGRHFNQTRVIAINTMSCYFYNFLVLKSRYDPGEQIEWLEAELKELEALNGQAFIIGHVPPMHYECMHGWSYRFKALMDRYQHIVRFGMYGHQHHEMIQTYTSVRNPNQRIGMGFLAGSATTYYKMNPSFNEIEMNEEFMIPLNIKTHFFNISAAEQDQNNAKWSYLHDYLETFNLTDLSPDAIFSEIAVKVRQDEELAKKYKWNKSKQSSAKTINTCNDYCRQTLFCELSAGEIFEFNQCMGNPDFDFVNDFANGVTNFLTSEWVKRKD</sequence>
<dbReference type="EMBL" id="RRYP01006357">
    <property type="protein sequence ID" value="TNV81265.1"/>
    <property type="molecule type" value="Genomic_DNA"/>
</dbReference>
<dbReference type="CDD" id="cd00842">
    <property type="entry name" value="MPP_ASMase"/>
    <property type="match status" value="1"/>
</dbReference>
<accession>A0A8J8NVZ1</accession>
<dbReference type="Pfam" id="PF00149">
    <property type="entry name" value="Metallophos"/>
    <property type="match status" value="1"/>
</dbReference>
<evidence type="ECO:0000259" key="3">
    <source>
        <dbReference type="Pfam" id="PF00149"/>
    </source>
</evidence>
<proteinExistence type="predicted"/>
<keyword evidence="5" id="KW-1185">Reference proteome</keyword>
<dbReference type="InterPro" id="IPR004843">
    <property type="entry name" value="Calcineurin-like_PHP"/>
</dbReference>
<keyword evidence="1" id="KW-0378">Hydrolase</keyword>
<evidence type="ECO:0000256" key="1">
    <source>
        <dbReference type="ARBA" id="ARBA00022801"/>
    </source>
</evidence>
<dbReference type="PANTHER" id="PTHR10340">
    <property type="entry name" value="SPHINGOMYELIN PHOSPHODIESTERASE"/>
    <property type="match status" value="1"/>
</dbReference>
<dbReference type="GO" id="GO:0016787">
    <property type="term" value="F:hydrolase activity"/>
    <property type="evidence" value="ECO:0007669"/>
    <property type="project" value="UniProtKB-KW"/>
</dbReference>
<dbReference type="AlphaFoldDB" id="A0A8J8NVZ1"/>
<evidence type="ECO:0000313" key="4">
    <source>
        <dbReference type="EMBL" id="TNV81265.1"/>
    </source>
</evidence>
<dbReference type="InterPro" id="IPR029052">
    <property type="entry name" value="Metallo-depent_PP-like"/>
</dbReference>
<dbReference type="OrthoDB" id="286847at2759"/>
<name>A0A8J8NVZ1_HALGN</name>
<evidence type="ECO:0000313" key="5">
    <source>
        <dbReference type="Proteomes" id="UP000785679"/>
    </source>
</evidence>
<dbReference type="Proteomes" id="UP000785679">
    <property type="component" value="Unassembled WGS sequence"/>
</dbReference>
<feature type="domain" description="Calcineurin-like phosphoesterase" evidence="3">
    <location>
        <begin position="48"/>
        <end position="317"/>
    </location>
</feature>
<gene>
    <name evidence="4" type="ORF">FGO68_gene16338</name>
</gene>
<dbReference type="SUPFAM" id="SSF56300">
    <property type="entry name" value="Metallo-dependent phosphatases"/>
    <property type="match status" value="1"/>
</dbReference>
<keyword evidence="2" id="KW-0325">Glycoprotein</keyword>
<evidence type="ECO:0000256" key="2">
    <source>
        <dbReference type="ARBA" id="ARBA00023180"/>
    </source>
</evidence>
<comment type="caution">
    <text evidence="4">The sequence shown here is derived from an EMBL/GenBank/DDBJ whole genome shotgun (WGS) entry which is preliminary data.</text>
</comment>
<dbReference type="InterPro" id="IPR041805">
    <property type="entry name" value="ASMase/PPN1_MPP"/>
</dbReference>
<dbReference type="Gene3D" id="3.60.21.10">
    <property type="match status" value="1"/>
</dbReference>
<organism evidence="4 5">
    <name type="scientific">Halteria grandinella</name>
    <dbReference type="NCBI Taxonomy" id="5974"/>
    <lineage>
        <taxon>Eukaryota</taxon>
        <taxon>Sar</taxon>
        <taxon>Alveolata</taxon>
        <taxon>Ciliophora</taxon>
        <taxon>Intramacronucleata</taxon>
        <taxon>Spirotrichea</taxon>
        <taxon>Stichotrichia</taxon>
        <taxon>Sporadotrichida</taxon>
        <taxon>Halteriidae</taxon>
        <taxon>Halteria</taxon>
    </lineage>
</organism>
<protein>
    <recommendedName>
        <fullName evidence="3">Calcineurin-like phosphoesterase domain-containing protein</fullName>
    </recommendedName>
</protein>
<reference evidence="4" key="1">
    <citation type="submission" date="2019-06" db="EMBL/GenBank/DDBJ databases">
        <authorList>
            <person name="Zheng W."/>
        </authorList>
    </citation>
    <scope>NUCLEOTIDE SEQUENCE</scope>
    <source>
        <strain evidence="4">QDHG01</strain>
    </source>
</reference>
<dbReference type="PANTHER" id="PTHR10340:SF57">
    <property type="entry name" value="METALLOPHOS DOMAIN-CONTAINING PROTEIN"/>
    <property type="match status" value="1"/>
</dbReference>